<proteinExistence type="predicted"/>
<accession>A0A8J6QQ19</accession>
<gene>
    <name evidence="1" type="ORF">ICT70_06715</name>
</gene>
<evidence type="ECO:0000313" key="1">
    <source>
        <dbReference type="EMBL" id="MBD1400358.1"/>
    </source>
</evidence>
<evidence type="ECO:0000313" key="2">
    <source>
        <dbReference type="Proteomes" id="UP000632828"/>
    </source>
</evidence>
<dbReference type="RefSeq" id="WP_191154783.1">
    <property type="nucleotide sequence ID" value="NZ_JACWUN010000006.1"/>
</dbReference>
<comment type="caution">
    <text evidence="1">The sequence shown here is derived from an EMBL/GenBank/DDBJ whole genome shotgun (WGS) entry which is preliminary data.</text>
</comment>
<keyword evidence="2" id="KW-1185">Reference proteome</keyword>
<sequence>MISEAELPPKLEGQEVPALSISSQQDEECLIITCAGPSNCRNCIDMLYRPIMNKMEDSDYTGLVIDKRQILCSRETKSINLIAETILHYSHRALLRKIAIVTTIEYKKNEQLLLQALYQKGVNIRLFTELEPAVQWAKTYP</sequence>
<reference evidence="1" key="1">
    <citation type="submission" date="2020-09" db="EMBL/GenBank/DDBJ databases">
        <title>Pelobacter alkaliphilus sp. nov., a novel anaerobic arsenate-reducing bacterium from terrestrial mud volcano.</title>
        <authorList>
            <person name="Khomyakova M.A."/>
            <person name="Merkel A.Y."/>
            <person name="Slobodkin A.I."/>
        </authorList>
    </citation>
    <scope>NUCLEOTIDE SEQUENCE</scope>
    <source>
        <strain evidence="1">M08fum</strain>
    </source>
</reference>
<protein>
    <submittedName>
        <fullName evidence="1">Uncharacterized protein</fullName>
    </submittedName>
</protein>
<dbReference type="EMBL" id="JACWUN010000006">
    <property type="protein sequence ID" value="MBD1400358.1"/>
    <property type="molecule type" value="Genomic_DNA"/>
</dbReference>
<organism evidence="1 2">
    <name type="scientific">Pelovirga terrestris</name>
    <dbReference type="NCBI Taxonomy" id="2771352"/>
    <lineage>
        <taxon>Bacteria</taxon>
        <taxon>Pseudomonadati</taxon>
        <taxon>Thermodesulfobacteriota</taxon>
        <taxon>Desulfuromonadia</taxon>
        <taxon>Geobacterales</taxon>
        <taxon>Geobacteraceae</taxon>
        <taxon>Pelovirga</taxon>
    </lineage>
</organism>
<dbReference type="Proteomes" id="UP000632828">
    <property type="component" value="Unassembled WGS sequence"/>
</dbReference>
<name>A0A8J6QQ19_9BACT</name>
<dbReference type="AlphaFoldDB" id="A0A8J6QQ19"/>